<dbReference type="GO" id="GO:0006401">
    <property type="term" value="P:RNA catabolic process"/>
    <property type="evidence" value="ECO:0007669"/>
    <property type="project" value="TreeGrafter"/>
</dbReference>
<keyword evidence="11" id="KW-1185">Reference proteome</keyword>
<dbReference type="GO" id="GO:0005654">
    <property type="term" value="C:nucleoplasm"/>
    <property type="evidence" value="ECO:0007669"/>
    <property type="project" value="TreeGrafter"/>
</dbReference>
<sequence>MAAKKKRSPNVDNDSWVTIAADSVVDAQKNDSDPTFVRLRNPSTGAASLYVLGSGDLQLYEVKAFEEDFHSWFIGQTVQRDGRLVFITPMDPLFLIVPCLSKSAKEGTFQPLDQVVMDEEFSACSRLLKCKSALASLHHIAEEKEVETLKFYRFSQDKTIDWLKKKVERTVTVLKKREICVGEGVKSTTYVRVKPAADHQEEDYLRYAHGLISEYISQDLSTALLKHLGLPQLMSPKETEPPAKKRKISEQPVEAVEDYTKFNGADFSRKPLKKMTAAQKTLAKVDKTGMKSMSSFFSPKVKAEKK</sequence>
<dbReference type="Ensembl" id="ENSGWIT00000032134.1">
    <property type="protein sequence ID" value="ENSGWIP00000029435.1"/>
    <property type="gene ID" value="ENSGWIG00000015367.1"/>
</dbReference>
<evidence type="ECO:0000256" key="5">
    <source>
        <dbReference type="ARBA" id="ARBA00023242"/>
    </source>
</evidence>
<evidence type="ECO:0000313" key="11">
    <source>
        <dbReference type="Proteomes" id="UP000694680"/>
    </source>
</evidence>
<dbReference type="Pfam" id="PF09468">
    <property type="entry name" value="RNase_H2-Ydr279"/>
    <property type="match status" value="1"/>
</dbReference>
<dbReference type="FunFam" id="2.20.25.530:FF:000001">
    <property type="entry name" value="Ribonuclease H2 subunit B"/>
    <property type="match status" value="1"/>
</dbReference>
<comment type="subunit">
    <text evidence="3">The RNase H2 complex is a heterotrimer composed of the catalytic subunit RNASEH2A and the non-catalytic subunits RNASEH2B and RNASEH2C.</text>
</comment>
<reference evidence="10" key="1">
    <citation type="submission" date="2020-06" db="EMBL/GenBank/DDBJ databases">
        <authorList>
            <consortium name="Wellcome Sanger Institute Data Sharing"/>
        </authorList>
    </citation>
    <scope>NUCLEOTIDE SEQUENCE [LARGE SCALE GENOMIC DNA]</scope>
</reference>
<feature type="domain" description="Rnh202 triple barrel" evidence="9">
    <location>
        <begin position="29"/>
        <end position="91"/>
    </location>
</feature>
<evidence type="ECO:0000313" key="10">
    <source>
        <dbReference type="Ensembl" id="ENSGWIP00000029435.1"/>
    </source>
</evidence>
<protein>
    <recommendedName>
        <fullName evidence="4">Ribonuclease H2 subunit B</fullName>
    </recommendedName>
    <alternativeName>
        <fullName evidence="7">Ribonuclease HI subunit B</fullName>
    </alternativeName>
</protein>
<dbReference type="AlphaFoldDB" id="A0A8C5GFH9"/>
<proteinExistence type="inferred from homology"/>
<dbReference type="CTD" id="79621"/>
<dbReference type="Gene3D" id="2.20.25.530">
    <property type="match status" value="1"/>
</dbReference>
<evidence type="ECO:0000256" key="4">
    <source>
        <dbReference type="ARBA" id="ARBA00019062"/>
    </source>
</evidence>
<dbReference type="Proteomes" id="UP000694680">
    <property type="component" value="Chromosome 21"/>
</dbReference>
<keyword evidence="5" id="KW-0539">Nucleus</keyword>
<evidence type="ECO:0000259" key="8">
    <source>
        <dbReference type="Pfam" id="PF09468"/>
    </source>
</evidence>
<organism evidence="10 11">
    <name type="scientific">Gouania willdenowi</name>
    <name type="common">Blunt-snouted clingfish</name>
    <name type="synonym">Lepadogaster willdenowi</name>
    <dbReference type="NCBI Taxonomy" id="441366"/>
    <lineage>
        <taxon>Eukaryota</taxon>
        <taxon>Metazoa</taxon>
        <taxon>Chordata</taxon>
        <taxon>Craniata</taxon>
        <taxon>Vertebrata</taxon>
        <taxon>Euteleostomi</taxon>
        <taxon>Actinopterygii</taxon>
        <taxon>Neopterygii</taxon>
        <taxon>Teleostei</taxon>
        <taxon>Neoteleostei</taxon>
        <taxon>Acanthomorphata</taxon>
        <taxon>Ovalentaria</taxon>
        <taxon>Blenniimorphae</taxon>
        <taxon>Blenniiformes</taxon>
        <taxon>Gobiesocoidei</taxon>
        <taxon>Gobiesocidae</taxon>
        <taxon>Gobiesocinae</taxon>
        <taxon>Gouania</taxon>
    </lineage>
</organism>
<dbReference type="PANTHER" id="PTHR13383:SF11">
    <property type="entry name" value="RIBONUCLEASE H2 SUBUNIT B"/>
    <property type="match status" value="1"/>
</dbReference>
<reference evidence="10" key="3">
    <citation type="submission" date="2025-09" db="UniProtKB">
        <authorList>
            <consortium name="Ensembl"/>
        </authorList>
    </citation>
    <scope>IDENTIFICATION</scope>
</reference>
<feature type="domain" description="Ribonuclease H2 subunit B wHTH" evidence="8">
    <location>
        <begin position="94"/>
        <end position="224"/>
    </location>
</feature>
<dbReference type="GO" id="GO:0032299">
    <property type="term" value="C:ribonuclease H2 complex"/>
    <property type="evidence" value="ECO:0007669"/>
    <property type="project" value="InterPro"/>
</dbReference>
<dbReference type="RefSeq" id="XP_028292323.1">
    <property type="nucleotide sequence ID" value="XM_028436522.1"/>
</dbReference>
<gene>
    <name evidence="10" type="primary">rnaseh2b</name>
</gene>
<dbReference type="Pfam" id="PF17745">
    <property type="entry name" value="Ydr279_N"/>
    <property type="match status" value="1"/>
</dbReference>
<dbReference type="GeneID" id="114455342"/>
<dbReference type="PANTHER" id="PTHR13383">
    <property type="entry name" value="RIBONUCLEASE H2 SUBUNIT B"/>
    <property type="match status" value="1"/>
</dbReference>
<dbReference type="Gene3D" id="1.10.20.120">
    <property type="match status" value="1"/>
</dbReference>
<comment type="similarity">
    <text evidence="2">Belongs to the RNase H2 subunit B family.</text>
</comment>
<evidence type="ECO:0000256" key="3">
    <source>
        <dbReference type="ARBA" id="ARBA00011277"/>
    </source>
</evidence>
<dbReference type="InterPro" id="IPR041195">
    <property type="entry name" value="Rnh202_N"/>
</dbReference>
<name>A0A8C5GFH9_GOUWI</name>
<evidence type="ECO:0000256" key="7">
    <source>
        <dbReference type="ARBA" id="ARBA00033464"/>
    </source>
</evidence>
<evidence type="ECO:0000256" key="6">
    <source>
        <dbReference type="ARBA" id="ARBA00024778"/>
    </source>
</evidence>
<evidence type="ECO:0000259" key="9">
    <source>
        <dbReference type="Pfam" id="PF17745"/>
    </source>
</evidence>
<evidence type="ECO:0000256" key="1">
    <source>
        <dbReference type="ARBA" id="ARBA00004123"/>
    </source>
</evidence>
<comment type="function">
    <text evidence="6">Non catalytic subunit of RNase H2, an endonuclease that specifically degrades the RNA of RNA:DNA hybrids. Participates in DNA replication, possibly by mediating the removal of lagging-strand Okazaki fragment RNA primers during DNA replication. Mediates the excision of single ribonucleotides from DNA:RNA duplexes.</text>
</comment>
<dbReference type="FunFam" id="1.10.20.120:FF:000002">
    <property type="entry name" value="Ribonuclease H2 subunit B"/>
    <property type="match status" value="1"/>
</dbReference>
<comment type="subcellular location">
    <subcellularLocation>
        <location evidence="1">Nucleus</location>
    </subcellularLocation>
</comment>
<dbReference type="InterPro" id="IPR019024">
    <property type="entry name" value="RNase_H2_suB_wHTH"/>
</dbReference>
<dbReference type="OrthoDB" id="29098at2759"/>
<dbReference type="CDD" id="cd09270">
    <property type="entry name" value="RNase_H2-B"/>
    <property type="match status" value="1"/>
</dbReference>
<dbReference type="InterPro" id="IPR040456">
    <property type="entry name" value="RNase_H2_suB"/>
</dbReference>
<accession>A0A8C5GFH9</accession>
<reference evidence="10" key="2">
    <citation type="submission" date="2025-08" db="UniProtKB">
        <authorList>
            <consortium name="Ensembl"/>
        </authorList>
    </citation>
    <scope>IDENTIFICATION</scope>
</reference>
<evidence type="ECO:0000256" key="2">
    <source>
        <dbReference type="ARBA" id="ARBA00009823"/>
    </source>
</evidence>